<accession>A0ABR1R512</accession>
<sequence>MAGLLIFYAFVAYITYLLVYRLYFHPLSVIPGPKLAAITGWYEAYFQLFHKGLGGQYTFRIQGLHRHYGPIIRINPHEVHIDDPCFYSSVYTNKDELDKPDYLKWRFGSPSALFSTPQHQVHRQRRAAQDPFFAKGKIDKISPQIQSQADKMCTRLAQDFMDMNVSVTLNDMFASYIADVTAKYAFDRNFKYLDEPSFNSPFLNSIRALKGIAHPCTQFPWLARVAGAIPAAVTRALQPSMISVLEFQEDMRDLVREAQQEFHKKTLADRTIIHGILNSKLPQEELGMEILKDHAVSLIGAGIASTQWSLTVACFHIISDPAVLAKLRQELDAAIPNPDEIPSYDKVLQRLPYLTACVQEGHASKRNAIQYGQYILPPGTHISLDTWHMHHNPVLYPSSFSFVPDRWLGDRAAPAPYDSQPLKHYMVSFGKGTRHCIGMNLAYAEITIGLASLFRRFDWELYDTNYEDVRIVRDLVLPDVRIESKGVRVLVKERA</sequence>
<keyword evidence="6" id="KW-0812">Transmembrane</keyword>
<name>A0ABR1R512_9PEZI</name>
<dbReference type="PRINTS" id="PR00463">
    <property type="entry name" value="EP450I"/>
</dbReference>
<keyword evidence="6" id="KW-0472">Membrane</keyword>
<dbReference type="EMBL" id="JAQQWI010000019">
    <property type="protein sequence ID" value="KAK7998975.1"/>
    <property type="molecule type" value="Genomic_DNA"/>
</dbReference>
<dbReference type="InterPro" id="IPR036396">
    <property type="entry name" value="Cyt_P450_sf"/>
</dbReference>
<evidence type="ECO:0000313" key="7">
    <source>
        <dbReference type="EMBL" id="KAK7998975.1"/>
    </source>
</evidence>
<dbReference type="InterPro" id="IPR002401">
    <property type="entry name" value="Cyt_P450_E_grp-I"/>
</dbReference>
<dbReference type="PANTHER" id="PTHR24305">
    <property type="entry name" value="CYTOCHROME P450"/>
    <property type="match status" value="1"/>
</dbReference>
<dbReference type="CDD" id="cd11062">
    <property type="entry name" value="CYP58-like"/>
    <property type="match status" value="1"/>
</dbReference>
<keyword evidence="5" id="KW-0503">Monooxygenase</keyword>
<evidence type="ECO:0000256" key="6">
    <source>
        <dbReference type="SAM" id="Phobius"/>
    </source>
</evidence>
<organism evidence="7 8">
    <name type="scientific">Apiospora marii</name>
    <dbReference type="NCBI Taxonomy" id="335849"/>
    <lineage>
        <taxon>Eukaryota</taxon>
        <taxon>Fungi</taxon>
        <taxon>Dikarya</taxon>
        <taxon>Ascomycota</taxon>
        <taxon>Pezizomycotina</taxon>
        <taxon>Sordariomycetes</taxon>
        <taxon>Xylariomycetidae</taxon>
        <taxon>Amphisphaeriales</taxon>
        <taxon>Apiosporaceae</taxon>
        <taxon>Apiospora</taxon>
    </lineage>
</organism>
<dbReference type="Proteomes" id="UP001396898">
    <property type="component" value="Unassembled WGS sequence"/>
</dbReference>
<dbReference type="SUPFAM" id="SSF48264">
    <property type="entry name" value="Cytochrome P450"/>
    <property type="match status" value="1"/>
</dbReference>
<evidence type="ECO:0000313" key="8">
    <source>
        <dbReference type="Proteomes" id="UP001396898"/>
    </source>
</evidence>
<dbReference type="Gene3D" id="1.10.630.10">
    <property type="entry name" value="Cytochrome P450"/>
    <property type="match status" value="1"/>
</dbReference>
<comment type="similarity">
    <text evidence="5">Belongs to the cytochrome P450 family.</text>
</comment>
<keyword evidence="6" id="KW-1133">Transmembrane helix</keyword>
<reference evidence="7 8" key="1">
    <citation type="submission" date="2023-01" db="EMBL/GenBank/DDBJ databases">
        <title>Analysis of 21 Apiospora genomes using comparative genomics revels a genus with tremendous synthesis potential of carbohydrate active enzymes and secondary metabolites.</title>
        <authorList>
            <person name="Sorensen T."/>
        </authorList>
    </citation>
    <scope>NUCLEOTIDE SEQUENCE [LARGE SCALE GENOMIC DNA]</scope>
    <source>
        <strain evidence="7 8">CBS 20057</strain>
    </source>
</reference>
<keyword evidence="5" id="KW-0560">Oxidoreductase</keyword>
<protein>
    <submittedName>
        <fullName evidence="7">Cytochrome P450</fullName>
    </submittedName>
</protein>
<evidence type="ECO:0000256" key="4">
    <source>
        <dbReference type="ARBA" id="ARBA00023004"/>
    </source>
</evidence>
<evidence type="ECO:0000256" key="5">
    <source>
        <dbReference type="RuleBase" id="RU000461"/>
    </source>
</evidence>
<keyword evidence="4 5" id="KW-0408">Iron</keyword>
<dbReference type="InterPro" id="IPR050121">
    <property type="entry name" value="Cytochrome_P450_monoxygenase"/>
</dbReference>
<dbReference type="InterPro" id="IPR001128">
    <property type="entry name" value="Cyt_P450"/>
</dbReference>
<dbReference type="PROSITE" id="PS00086">
    <property type="entry name" value="CYTOCHROME_P450"/>
    <property type="match status" value="1"/>
</dbReference>
<proteinExistence type="inferred from homology"/>
<evidence type="ECO:0000256" key="3">
    <source>
        <dbReference type="ARBA" id="ARBA00022723"/>
    </source>
</evidence>
<keyword evidence="2 5" id="KW-0349">Heme</keyword>
<dbReference type="InterPro" id="IPR017972">
    <property type="entry name" value="Cyt_P450_CS"/>
</dbReference>
<feature type="transmembrane region" description="Helical" evidence="6">
    <location>
        <begin position="6"/>
        <end position="24"/>
    </location>
</feature>
<dbReference type="PANTHER" id="PTHR24305:SF231">
    <property type="entry name" value="P450, PUTATIVE (EUROFUNG)-RELATED"/>
    <property type="match status" value="1"/>
</dbReference>
<evidence type="ECO:0000256" key="2">
    <source>
        <dbReference type="ARBA" id="ARBA00022617"/>
    </source>
</evidence>
<gene>
    <name evidence="7" type="ORF">PG991_014650</name>
</gene>
<comment type="cofactor">
    <cofactor evidence="1">
        <name>heme</name>
        <dbReference type="ChEBI" id="CHEBI:30413"/>
    </cofactor>
</comment>
<keyword evidence="3 5" id="KW-0479">Metal-binding</keyword>
<keyword evidence="8" id="KW-1185">Reference proteome</keyword>
<dbReference type="Pfam" id="PF00067">
    <property type="entry name" value="p450"/>
    <property type="match status" value="1"/>
</dbReference>
<evidence type="ECO:0000256" key="1">
    <source>
        <dbReference type="ARBA" id="ARBA00001971"/>
    </source>
</evidence>
<comment type="caution">
    <text evidence="7">The sequence shown here is derived from an EMBL/GenBank/DDBJ whole genome shotgun (WGS) entry which is preliminary data.</text>
</comment>